<dbReference type="AlphaFoldDB" id="A0A9N9KDT3"/>
<organism evidence="1 2">
    <name type="scientific">Cetraspora pellucida</name>
    <dbReference type="NCBI Taxonomy" id="1433469"/>
    <lineage>
        <taxon>Eukaryota</taxon>
        <taxon>Fungi</taxon>
        <taxon>Fungi incertae sedis</taxon>
        <taxon>Mucoromycota</taxon>
        <taxon>Glomeromycotina</taxon>
        <taxon>Glomeromycetes</taxon>
        <taxon>Diversisporales</taxon>
        <taxon>Gigasporaceae</taxon>
        <taxon>Cetraspora</taxon>
    </lineage>
</organism>
<proteinExistence type="predicted"/>
<dbReference type="OrthoDB" id="2430380at2759"/>
<feature type="non-terminal residue" evidence="1">
    <location>
        <position position="1"/>
    </location>
</feature>
<reference evidence="1" key="1">
    <citation type="submission" date="2021-06" db="EMBL/GenBank/DDBJ databases">
        <authorList>
            <person name="Kallberg Y."/>
            <person name="Tangrot J."/>
            <person name="Rosling A."/>
        </authorList>
    </citation>
    <scope>NUCLEOTIDE SEQUENCE</scope>
    <source>
        <strain evidence="1">FL966</strain>
    </source>
</reference>
<feature type="non-terminal residue" evidence="1">
    <location>
        <position position="329"/>
    </location>
</feature>
<dbReference type="Proteomes" id="UP000789759">
    <property type="component" value="Unassembled WGS sequence"/>
</dbReference>
<name>A0A9N9KDT3_9GLOM</name>
<sequence>IMATTNNTSQRNNLKKTYEDLLKVFKTPSLKPELQLTIVEIFNCDLIVNLNDLFSNHNINPKARIFRIYGNIIQLSSTLTIPPLNGSGIILIVARRIEIKPGCQIIVNYKKSFRIVIYAKEITSKLEVIATNQLKNESNLLKFDANISKDNKNVGKSLTIRDDKSLEDKDLYNFDNVVLKKHSFLKMLRYSLLIASVLFYDEPEITRSILSWIVRITKESKEAKELCYHGLTISIQLNTVDRKKDKFQFVPPLDMNIYKKQIDMLMEFTKYYEEKYKQLLDNELKKEKLDVSLADHCDQVEMYENLNDMKKKRYESAQTLTKKIESVLQ</sequence>
<comment type="caution">
    <text evidence="1">The sequence shown here is derived from an EMBL/GenBank/DDBJ whole genome shotgun (WGS) entry which is preliminary data.</text>
</comment>
<evidence type="ECO:0000313" key="1">
    <source>
        <dbReference type="EMBL" id="CAG8825042.1"/>
    </source>
</evidence>
<gene>
    <name evidence="1" type="ORF">CPELLU_LOCUS20058</name>
</gene>
<evidence type="ECO:0000313" key="2">
    <source>
        <dbReference type="Proteomes" id="UP000789759"/>
    </source>
</evidence>
<protein>
    <submittedName>
        <fullName evidence="1">5032_t:CDS:1</fullName>
    </submittedName>
</protein>
<dbReference type="EMBL" id="CAJVQA010055216">
    <property type="protein sequence ID" value="CAG8825042.1"/>
    <property type="molecule type" value="Genomic_DNA"/>
</dbReference>
<accession>A0A9N9KDT3</accession>
<keyword evidence="2" id="KW-1185">Reference proteome</keyword>